<dbReference type="OrthoDB" id="5415055at2759"/>
<dbReference type="OMA" id="QFVVHMP"/>
<feature type="region of interest" description="Disordered" evidence="1">
    <location>
        <begin position="50"/>
        <end position="69"/>
    </location>
</feature>
<dbReference type="InParanoid" id="A0A074ZHD8"/>
<gene>
    <name evidence="3" type="ORF">AUEXF2481DRAFT_560354</name>
</gene>
<sequence>MFRLTVGGCDVNQTTFLCPSMDARNNTDVVTQQLHHLLARLSTDDLNISSSPNQILPTRSSRFPTSPRHTKRRLWLRDTFRTTPRTTSLPITNLDMGVKGTDDYLTARAANPRTGLISPSVVSHLTPRTPMSPAEALSLFASDHTMPQDFSPQAQTPERPTSAANRQRPAGPRGRWRQDSTGWNMEPDTEAGSIKYATANSSATRADFHASEDSFVIPMPTAKDPQPYRQADQDKAVQYYRDKAQRLSHKEGMNGRMHSIGAGPRKFAQATKALRDFSNPRSAIPAEADANAGHEKASPPMSAFPEFSAAPSGRSSPSSPRVLRRPVCSTAPGYERRDSAISIPASASDQEDVPTAQSATSGGAERTRSDSNTSRFQDLRQLPRVRVVHPNSPVVKKQHEKSGAAHNDRTASPPPPYLSRSHAQSISSVSGASMAESLSPLETQVVGFLAWAINQVFCKQSPNTHDQSPQGLDIGLLQAIHILSDSATKPVQRWQAMKALAFMAVRLIVILCCLAIVVRVGTAVGRTLAIMLWPVSVVWKIVRWMLGLG</sequence>
<dbReference type="EMBL" id="KL584753">
    <property type="protein sequence ID" value="KEQ97981.1"/>
    <property type="molecule type" value="Genomic_DNA"/>
</dbReference>
<dbReference type="AlphaFoldDB" id="A0A074ZHD8"/>
<dbReference type="RefSeq" id="XP_013346561.1">
    <property type="nucleotide sequence ID" value="XM_013491107.1"/>
</dbReference>
<feature type="transmembrane region" description="Helical" evidence="2">
    <location>
        <begin position="524"/>
        <end position="542"/>
    </location>
</feature>
<accession>A0A074ZHD8</accession>
<dbReference type="HOGENOM" id="CLU_545087_0_0_1"/>
<name>A0A074ZHD8_AURSE</name>
<evidence type="ECO:0000256" key="1">
    <source>
        <dbReference type="SAM" id="MobiDB-lite"/>
    </source>
</evidence>
<reference evidence="3 4" key="1">
    <citation type="journal article" date="2014" name="BMC Genomics">
        <title>Genome sequencing of four Aureobasidium pullulans varieties: biotechnological potential, stress tolerance, and description of new species.</title>
        <authorList>
            <person name="Gostin Ar C."/>
            <person name="Ohm R.A."/>
            <person name="Kogej T."/>
            <person name="Sonjak S."/>
            <person name="Turk M."/>
            <person name="Zajc J."/>
            <person name="Zalar P."/>
            <person name="Grube M."/>
            <person name="Sun H."/>
            <person name="Han J."/>
            <person name="Sharma A."/>
            <person name="Chiniquy J."/>
            <person name="Ngan C.Y."/>
            <person name="Lipzen A."/>
            <person name="Barry K."/>
            <person name="Grigoriev I.V."/>
            <person name="Gunde-Cimerman N."/>
        </authorList>
    </citation>
    <scope>NUCLEOTIDE SEQUENCE [LARGE SCALE GENOMIC DNA]</scope>
    <source>
        <strain evidence="3 4">EXF-2481</strain>
    </source>
</reference>
<proteinExistence type="predicted"/>
<evidence type="ECO:0000256" key="2">
    <source>
        <dbReference type="SAM" id="Phobius"/>
    </source>
</evidence>
<feature type="compositionally biased region" description="Low complexity" evidence="1">
    <location>
        <begin position="308"/>
        <end position="329"/>
    </location>
</feature>
<organism evidence="3 4">
    <name type="scientific">Aureobasidium subglaciale (strain EXF-2481)</name>
    <name type="common">Aureobasidium pullulans var. subglaciale</name>
    <dbReference type="NCBI Taxonomy" id="1043005"/>
    <lineage>
        <taxon>Eukaryota</taxon>
        <taxon>Fungi</taxon>
        <taxon>Dikarya</taxon>
        <taxon>Ascomycota</taxon>
        <taxon>Pezizomycotina</taxon>
        <taxon>Dothideomycetes</taxon>
        <taxon>Dothideomycetidae</taxon>
        <taxon>Dothideales</taxon>
        <taxon>Saccotheciaceae</taxon>
        <taxon>Aureobasidium</taxon>
    </lineage>
</organism>
<feature type="region of interest" description="Disordered" evidence="1">
    <location>
        <begin position="289"/>
        <end position="424"/>
    </location>
</feature>
<feature type="compositionally biased region" description="Basic and acidic residues" evidence="1">
    <location>
        <begin position="400"/>
        <end position="409"/>
    </location>
</feature>
<protein>
    <submittedName>
        <fullName evidence="3">Uncharacterized protein</fullName>
    </submittedName>
</protein>
<keyword evidence="2" id="KW-0472">Membrane</keyword>
<keyword evidence="4" id="KW-1185">Reference proteome</keyword>
<dbReference type="Proteomes" id="UP000030641">
    <property type="component" value="Unassembled WGS sequence"/>
</dbReference>
<keyword evidence="2" id="KW-1133">Transmembrane helix</keyword>
<evidence type="ECO:0000313" key="3">
    <source>
        <dbReference type="EMBL" id="KEQ97981.1"/>
    </source>
</evidence>
<feature type="region of interest" description="Disordered" evidence="1">
    <location>
        <begin position="145"/>
        <end position="189"/>
    </location>
</feature>
<feature type="compositionally biased region" description="Polar residues" evidence="1">
    <location>
        <begin position="50"/>
        <end position="64"/>
    </location>
</feature>
<feature type="transmembrane region" description="Helical" evidence="2">
    <location>
        <begin position="499"/>
        <end position="518"/>
    </location>
</feature>
<dbReference type="GeneID" id="25369063"/>
<feature type="compositionally biased region" description="Polar residues" evidence="1">
    <location>
        <begin position="148"/>
        <end position="165"/>
    </location>
</feature>
<keyword evidence="2" id="KW-0812">Transmembrane</keyword>
<evidence type="ECO:0000313" key="4">
    <source>
        <dbReference type="Proteomes" id="UP000030641"/>
    </source>
</evidence>